<dbReference type="Pfam" id="PF01863">
    <property type="entry name" value="YgjP-like"/>
    <property type="match status" value="1"/>
</dbReference>
<evidence type="ECO:0000313" key="3">
    <source>
        <dbReference type="Proteomes" id="UP000831768"/>
    </source>
</evidence>
<dbReference type="PANTHER" id="PTHR30399:SF1">
    <property type="entry name" value="UTP PYROPHOSPHATASE"/>
    <property type="match status" value="1"/>
</dbReference>
<sequence>MAESHRRTIDLLGTTVEYNVCHSADATEPRIDVDIHGITVVVPVSEEVQPMALLEENAAWVIDKQRRYDNYREQAPDRTFEAGECFPVLGDDRELVIESRQSHELTQTSIRLRVSAVEQSSVEQALENFYRSRARDYLTDRVDQYAEQMDVGYETIELRNQRTRWGSCSTGGTISLNWRLIMAPPAVIDYLVVHELAHLLEQHHGRTFWRTVEEYVPDYKAKAHWLEENSAQLIFSNGDL</sequence>
<reference evidence="2" key="1">
    <citation type="submission" date="2022-04" db="EMBL/GenBank/DDBJ databases">
        <title>Halocatena sp. nov., isolated from a salt lake.</title>
        <authorList>
            <person name="Cui H.-L."/>
        </authorList>
    </citation>
    <scope>NUCLEOTIDE SEQUENCE</scope>
    <source>
        <strain evidence="2">AD-1</strain>
    </source>
</reference>
<dbReference type="EMBL" id="CP096019">
    <property type="protein sequence ID" value="UPM42059.1"/>
    <property type="molecule type" value="Genomic_DNA"/>
</dbReference>
<dbReference type="CDD" id="cd07344">
    <property type="entry name" value="M48_yhfN_like"/>
    <property type="match status" value="1"/>
</dbReference>
<dbReference type="Gene3D" id="3.30.2010.10">
    <property type="entry name" value="Metalloproteases ('zincins'), catalytic domain"/>
    <property type="match status" value="1"/>
</dbReference>
<organism evidence="2 3">
    <name type="scientific">Halocatena salina</name>
    <dbReference type="NCBI Taxonomy" id="2934340"/>
    <lineage>
        <taxon>Archaea</taxon>
        <taxon>Methanobacteriati</taxon>
        <taxon>Methanobacteriota</taxon>
        <taxon>Stenosarchaea group</taxon>
        <taxon>Halobacteria</taxon>
        <taxon>Halobacteriales</taxon>
        <taxon>Natronomonadaceae</taxon>
        <taxon>Halocatena</taxon>
    </lineage>
</organism>
<proteinExistence type="predicted"/>
<dbReference type="KEGG" id="haad:MW046_08765"/>
<dbReference type="RefSeq" id="WP_247992737.1">
    <property type="nucleotide sequence ID" value="NZ_CP096019.1"/>
</dbReference>
<dbReference type="InterPro" id="IPR002725">
    <property type="entry name" value="YgjP-like_metallopeptidase"/>
</dbReference>
<dbReference type="InterPro" id="IPR053136">
    <property type="entry name" value="UTP_pyrophosphatase-like"/>
</dbReference>
<feature type="domain" description="YgjP-like metallopeptidase" evidence="1">
    <location>
        <begin position="30"/>
        <end position="228"/>
    </location>
</feature>
<dbReference type="AlphaFoldDB" id="A0A8T9ZZZ4"/>
<dbReference type="PANTHER" id="PTHR30399">
    <property type="entry name" value="UNCHARACTERIZED PROTEIN YGJP"/>
    <property type="match status" value="1"/>
</dbReference>
<dbReference type="Proteomes" id="UP000831768">
    <property type="component" value="Chromosome"/>
</dbReference>
<gene>
    <name evidence="2" type="ORF">MW046_08765</name>
</gene>
<keyword evidence="3" id="KW-1185">Reference proteome</keyword>
<accession>A0A8T9ZZZ4</accession>
<dbReference type="GeneID" id="71928134"/>
<evidence type="ECO:0000313" key="2">
    <source>
        <dbReference type="EMBL" id="UPM42059.1"/>
    </source>
</evidence>
<evidence type="ECO:0000259" key="1">
    <source>
        <dbReference type="Pfam" id="PF01863"/>
    </source>
</evidence>
<protein>
    <submittedName>
        <fullName evidence="2">M48 family metallopeptidase</fullName>
    </submittedName>
</protein>
<name>A0A8T9ZZZ4_9EURY</name>